<dbReference type="Proteomes" id="UP000563094">
    <property type="component" value="Unassembled WGS sequence"/>
</dbReference>
<evidence type="ECO:0000256" key="1">
    <source>
        <dbReference type="ARBA" id="ARBA00004141"/>
    </source>
</evidence>
<gene>
    <name evidence="8" type="ORF">FHS90_001736</name>
</gene>
<evidence type="ECO:0000256" key="2">
    <source>
        <dbReference type="ARBA" id="ARBA00009399"/>
    </source>
</evidence>
<comment type="subcellular location">
    <subcellularLocation>
        <location evidence="1">Membrane</location>
        <topology evidence="1">Multi-pass membrane protein</topology>
    </subcellularLocation>
</comment>
<dbReference type="InterPro" id="IPR051401">
    <property type="entry name" value="GtrA_CellWall_Glycosyl"/>
</dbReference>
<keyword evidence="3 6" id="KW-0812">Transmembrane</keyword>
<keyword evidence="5 6" id="KW-0472">Membrane</keyword>
<dbReference type="GO" id="GO:0005886">
    <property type="term" value="C:plasma membrane"/>
    <property type="evidence" value="ECO:0007669"/>
    <property type="project" value="TreeGrafter"/>
</dbReference>
<evidence type="ECO:0000256" key="3">
    <source>
        <dbReference type="ARBA" id="ARBA00022692"/>
    </source>
</evidence>
<dbReference type="PANTHER" id="PTHR38459:SF1">
    <property type="entry name" value="PROPHAGE BACTOPRENOL-LINKED GLUCOSE TRANSLOCASE HOMOLOG"/>
    <property type="match status" value="1"/>
</dbReference>
<dbReference type="GO" id="GO:0000271">
    <property type="term" value="P:polysaccharide biosynthetic process"/>
    <property type="evidence" value="ECO:0007669"/>
    <property type="project" value="InterPro"/>
</dbReference>
<accession>A0A839GRJ3</accession>
<comment type="similarity">
    <text evidence="2">Belongs to the GtrA family.</text>
</comment>
<evidence type="ECO:0000313" key="9">
    <source>
        <dbReference type="Proteomes" id="UP000563094"/>
    </source>
</evidence>
<feature type="transmembrane region" description="Helical" evidence="6">
    <location>
        <begin position="32"/>
        <end position="56"/>
    </location>
</feature>
<keyword evidence="4 6" id="KW-1133">Transmembrane helix</keyword>
<reference evidence="8 9" key="1">
    <citation type="submission" date="2020-08" db="EMBL/GenBank/DDBJ databases">
        <title>Genomic Encyclopedia of Type Strains, Phase IV (KMG-IV): sequencing the most valuable type-strain genomes for metagenomic binning, comparative biology and taxonomic classification.</title>
        <authorList>
            <person name="Goeker M."/>
        </authorList>
    </citation>
    <scope>NUCLEOTIDE SEQUENCE [LARGE SCALE GENOMIC DNA]</scope>
    <source>
        <strain evidence="8 9">DSM 29854</strain>
    </source>
</reference>
<dbReference type="InterPro" id="IPR007267">
    <property type="entry name" value="GtrA_DPMS_TM"/>
</dbReference>
<dbReference type="EMBL" id="JACJIQ010000005">
    <property type="protein sequence ID" value="MBA9077028.1"/>
    <property type="molecule type" value="Genomic_DNA"/>
</dbReference>
<proteinExistence type="inferred from homology"/>
<dbReference type="PANTHER" id="PTHR38459">
    <property type="entry name" value="PROPHAGE BACTOPRENOL-LINKED GLUCOSE TRANSLOCASE HOMOLOG"/>
    <property type="match status" value="1"/>
</dbReference>
<evidence type="ECO:0000259" key="7">
    <source>
        <dbReference type="Pfam" id="PF04138"/>
    </source>
</evidence>
<dbReference type="AlphaFoldDB" id="A0A839GRJ3"/>
<sequence length="143" mass="15769">MLTFLKAQTASMAATVVDFLVTVVAVELFGSWYVLATVAGTVSGGITHFSLGRNWVFHSADPDVAAQAVRYFVIWTGSLLLNATGVYVITHYTGVSYIISKVVTSLVVGMGYNYLMQKKYVFKQKQEEPSAIEDFGLWKQVKN</sequence>
<dbReference type="Pfam" id="PF04138">
    <property type="entry name" value="GtrA_DPMS_TM"/>
    <property type="match status" value="1"/>
</dbReference>
<evidence type="ECO:0000313" key="8">
    <source>
        <dbReference type="EMBL" id="MBA9077028.1"/>
    </source>
</evidence>
<evidence type="ECO:0000256" key="4">
    <source>
        <dbReference type="ARBA" id="ARBA00022989"/>
    </source>
</evidence>
<protein>
    <submittedName>
        <fullName evidence="8">Putative flippase GtrA</fullName>
    </submittedName>
</protein>
<keyword evidence="9" id="KW-1185">Reference proteome</keyword>
<comment type="caution">
    <text evidence="8">The sequence shown here is derived from an EMBL/GenBank/DDBJ whole genome shotgun (WGS) entry which is preliminary data.</text>
</comment>
<evidence type="ECO:0000256" key="5">
    <source>
        <dbReference type="ARBA" id="ARBA00023136"/>
    </source>
</evidence>
<feature type="transmembrane region" description="Helical" evidence="6">
    <location>
        <begin position="95"/>
        <end position="115"/>
    </location>
</feature>
<feature type="transmembrane region" description="Helical" evidence="6">
    <location>
        <begin position="68"/>
        <end position="89"/>
    </location>
</feature>
<name>A0A839GRJ3_9BACT</name>
<feature type="domain" description="GtrA/DPMS transmembrane" evidence="7">
    <location>
        <begin position="12"/>
        <end position="122"/>
    </location>
</feature>
<organism evidence="8 9">
    <name type="scientific">Rufibacter quisquiliarum</name>
    <dbReference type="NCBI Taxonomy" id="1549639"/>
    <lineage>
        <taxon>Bacteria</taxon>
        <taxon>Pseudomonadati</taxon>
        <taxon>Bacteroidota</taxon>
        <taxon>Cytophagia</taxon>
        <taxon>Cytophagales</taxon>
        <taxon>Hymenobacteraceae</taxon>
        <taxon>Rufibacter</taxon>
    </lineage>
</organism>
<evidence type="ECO:0000256" key="6">
    <source>
        <dbReference type="SAM" id="Phobius"/>
    </source>
</evidence>
<dbReference type="RefSeq" id="WP_066839504.1">
    <property type="nucleotide sequence ID" value="NZ_JACJIQ010000005.1"/>
</dbReference>